<dbReference type="InterPro" id="IPR041726">
    <property type="entry name" value="ACAD10_11_N"/>
</dbReference>
<evidence type="ECO:0000313" key="2">
    <source>
        <dbReference type="EMBL" id="MTB94224.1"/>
    </source>
</evidence>
<dbReference type="Pfam" id="PF01636">
    <property type="entry name" value="APH"/>
    <property type="match status" value="1"/>
</dbReference>
<dbReference type="EMBL" id="WLCI01000003">
    <property type="protein sequence ID" value="MTB94224.1"/>
    <property type="molecule type" value="Genomic_DNA"/>
</dbReference>
<keyword evidence="3" id="KW-1185">Reference proteome</keyword>
<gene>
    <name evidence="2" type="ORF">GGQ22_03925</name>
</gene>
<proteinExistence type="predicted"/>
<reference evidence="2 3" key="1">
    <citation type="submission" date="2019-10" db="EMBL/GenBank/DDBJ databases">
        <title>Nocardioides novel species isolated from the excrement of Marmot.</title>
        <authorList>
            <person name="Zhang G."/>
        </authorList>
    </citation>
    <scope>NUCLEOTIDE SEQUENCE [LARGE SCALE GENOMIC DNA]</scope>
    <source>
        <strain evidence="3">zg-579</strain>
    </source>
</reference>
<dbReference type="PANTHER" id="PTHR47829:SF1">
    <property type="entry name" value="HAD FAMILY PHOSPHATASE"/>
    <property type="match status" value="1"/>
</dbReference>
<evidence type="ECO:0000313" key="3">
    <source>
        <dbReference type="Proteomes" id="UP000433406"/>
    </source>
</evidence>
<dbReference type="GO" id="GO:0016740">
    <property type="term" value="F:transferase activity"/>
    <property type="evidence" value="ECO:0007669"/>
    <property type="project" value="UniProtKB-KW"/>
</dbReference>
<feature type="domain" description="Aminoglycoside phosphotransferase" evidence="1">
    <location>
        <begin position="14"/>
        <end position="273"/>
    </location>
</feature>
<accession>A0A6I3J534</accession>
<name>A0A6I3J534_9ACTN</name>
<dbReference type="SUPFAM" id="SSF56112">
    <property type="entry name" value="Protein kinase-like (PK-like)"/>
    <property type="match status" value="1"/>
</dbReference>
<comment type="caution">
    <text evidence="2">The sequence shown here is derived from an EMBL/GenBank/DDBJ whole genome shotgun (WGS) entry which is preliminary data.</text>
</comment>
<dbReference type="InterPro" id="IPR002575">
    <property type="entry name" value="Aminoglycoside_PTrfase"/>
</dbReference>
<sequence length="330" mass="34879">MAEAGEQLASPLTARLIAGGRSNLTYRLDDGGSDGGEGARAWVLRMPPRVGRTPSAHDVAREFRVTSALAGAGVPVARPVVLCEDESVIGLPFAVAAFVEGRSVQSRADLDRLDDPTLEATTARLVETLAGLHAVDHVAAGLERFGRPDGYAARQLRRWSGQWEIVGDPALTPLATDLAGRLGAVAFDQRSTGVVHGDYRIDNTLLSFGEAGPRVEAVVDWELSTIGDPVADVAMMCVYRHDGLDLVLGSPSAWTSDRLASPDELAAAYEAAGGVPLVDWDAHLALGYYKLAVIAAGIDHRYRAGATHGEGFDSAARAVEPLLVAGRERL</sequence>
<dbReference type="AlphaFoldDB" id="A0A6I3J534"/>
<dbReference type="PANTHER" id="PTHR47829">
    <property type="entry name" value="HYDROLASE, PUTATIVE (AFU_ORTHOLOGUE AFUA_1G12880)-RELATED"/>
    <property type="match status" value="1"/>
</dbReference>
<keyword evidence="2" id="KW-0808">Transferase</keyword>
<dbReference type="InterPro" id="IPR052898">
    <property type="entry name" value="ACAD10-like"/>
</dbReference>
<dbReference type="Gene3D" id="3.90.1200.10">
    <property type="match status" value="1"/>
</dbReference>
<dbReference type="Proteomes" id="UP000433406">
    <property type="component" value="Unassembled WGS sequence"/>
</dbReference>
<protein>
    <submittedName>
        <fullName evidence="2">Phosphotransferase</fullName>
    </submittedName>
</protein>
<dbReference type="Gene3D" id="3.30.200.20">
    <property type="entry name" value="Phosphorylase Kinase, domain 1"/>
    <property type="match status" value="1"/>
</dbReference>
<evidence type="ECO:0000259" key="1">
    <source>
        <dbReference type="Pfam" id="PF01636"/>
    </source>
</evidence>
<dbReference type="InterPro" id="IPR011009">
    <property type="entry name" value="Kinase-like_dom_sf"/>
</dbReference>
<organism evidence="2 3">
    <name type="scientific">Nocardioides marmotae</name>
    <dbReference type="NCBI Taxonomy" id="2663857"/>
    <lineage>
        <taxon>Bacteria</taxon>
        <taxon>Bacillati</taxon>
        <taxon>Actinomycetota</taxon>
        <taxon>Actinomycetes</taxon>
        <taxon>Propionibacteriales</taxon>
        <taxon>Nocardioidaceae</taxon>
        <taxon>Nocardioides</taxon>
    </lineage>
</organism>
<dbReference type="CDD" id="cd05154">
    <property type="entry name" value="ACAD10_11_N-like"/>
    <property type="match status" value="1"/>
</dbReference>